<proteinExistence type="predicted"/>
<evidence type="ECO:0000313" key="2">
    <source>
        <dbReference type="EMBL" id="CUH78209.1"/>
    </source>
</evidence>
<gene>
    <name evidence="2" type="ORF">TRM7557_01771</name>
</gene>
<evidence type="ECO:0000256" key="1">
    <source>
        <dbReference type="SAM" id="MobiDB-lite"/>
    </source>
</evidence>
<feature type="region of interest" description="Disordered" evidence="1">
    <location>
        <begin position="131"/>
        <end position="171"/>
    </location>
</feature>
<accession>A0A0N7LZP1</accession>
<sequence>MSPNRTSTGAKMTRTDTALSPQLDQTRIMRTKLPLHSKWRRGAVTLRETFKLTLSALLLLRRCPGDFRHSTCQLLVNNVRFIGLHFLPSCAFLTCATAAKTPATGPSKFANIDAGTFTLFHVREPIVRERKVDEADGSNSVPQKGCGTDVDLKSNQHNAKPYQSRRRQNGL</sequence>
<dbReference type="AlphaFoldDB" id="A0A0N7LZP1"/>
<dbReference type="EMBL" id="CYSD01000028">
    <property type="protein sequence ID" value="CUH78209.1"/>
    <property type="molecule type" value="Genomic_DNA"/>
</dbReference>
<name>A0A0N7LZP1_9RHOB</name>
<organism evidence="2 3">
    <name type="scientific">Tritonibacter multivorans</name>
    <dbReference type="NCBI Taxonomy" id="928856"/>
    <lineage>
        <taxon>Bacteria</taxon>
        <taxon>Pseudomonadati</taxon>
        <taxon>Pseudomonadota</taxon>
        <taxon>Alphaproteobacteria</taxon>
        <taxon>Rhodobacterales</taxon>
        <taxon>Paracoccaceae</taxon>
        <taxon>Tritonibacter</taxon>
    </lineage>
</organism>
<reference evidence="2 3" key="1">
    <citation type="submission" date="2015-09" db="EMBL/GenBank/DDBJ databases">
        <authorList>
            <consortium name="Swine Surveillance"/>
        </authorList>
    </citation>
    <scope>NUCLEOTIDE SEQUENCE [LARGE SCALE GENOMIC DNA]</scope>
    <source>
        <strain evidence="2 3">CECT 7557</strain>
    </source>
</reference>
<evidence type="ECO:0000313" key="3">
    <source>
        <dbReference type="Proteomes" id="UP000052022"/>
    </source>
</evidence>
<dbReference type="Proteomes" id="UP000052022">
    <property type="component" value="Unassembled WGS sequence"/>
</dbReference>
<keyword evidence="3" id="KW-1185">Reference proteome</keyword>
<protein>
    <submittedName>
        <fullName evidence="2">Uncharacterized protein</fullName>
    </submittedName>
</protein>